<feature type="chain" id="PRO_5047256282" evidence="7">
    <location>
        <begin position="21"/>
        <end position="339"/>
    </location>
</feature>
<evidence type="ECO:0000313" key="9">
    <source>
        <dbReference type="EMBL" id="MDI3233903.1"/>
    </source>
</evidence>
<protein>
    <submittedName>
        <fullName evidence="9">BMP family ABC transporter substrate-binding protein</fullName>
    </submittedName>
</protein>
<feature type="signal peptide" evidence="7">
    <location>
        <begin position="1"/>
        <end position="20"/>
    </location>
</feature>
<organism evidence="9 10">
    <name type="scientific">Exiguobacterium antarcticum</name>
    <dbReference type="NCBI Taxonomy" id="132920"/>
    <lineage>
        <taxon>Bacteria</taxon>
        <taxon>Bacillati</taxon>
        <taxon>Bacillota</taxon>
        <taxon>Bacilli</taxon>
        <taxon>Bacillales</taxon>
        <taxon>Bacillales Family XII. Incertae Sedis</taxon>
        <taxon>Exiguobacterium</taxon>
    </lineage>
</organism>
<evidence type="ECO:0000256" key="3">
    <source>
        <dbReference type="ARBA" id="ARBA00022475"/>
    </source>
</evidence>
<gene>
    <name evidence="9" type="ORF">QK289_02700</name>
</gene>
<proteinExistence type="inferred from homology"/>
<evidence type="ECO:0000256" key="2">
    <source>
        <dbReference type="ARBA" id="ARBA00008610"/>
    </source>
</evidence>
<dbReference type="Proteomes" id="UP001243286">
    <property type="component" value="Unassembled WGS sequence"/>
</dbReference>
<evidence type="ECO:0000259" key="8">
    <source>
        <dbReference type="Pfam" id="PF02608"/>
    </source>
</evidence>
<dbReference type="PROSITE" id="PS51257">
    <property type="entry name" value="PROKAR_LIPOPROTEIN"/>
    <property type="match status" value="1"/>
</dbReference>
<name>A0ABT6QYZ3_9BACL</name>
<sequence length="339" mass="36490">MMKKQYAFVSAMTVATVSLAACGGSEENTSTKKEQFSVAMVADKGGIDDKSFNQSAWEGLQAYGKENKLTQNDGYSYLQSKSQQDYQPNLSRLARGGENLVFGIGNTFNEDIKTVADQFKDTQFAIIDNVVSGKNVTSITFKENEGAYLAGIVAAMETKTDHIGFVGGMKMDVIERFRAGFEAGAKSVNPKIKVDVQYAEDFAAPEKGQAIAAGMFGKGADIIFPAAGGTGNGVFTEAKNRKKNGEDVSVIGVDRDQKEEGMPEDVTLTSVIKRVDRAVQDTANAAKDGKLKGGETIRYGLKEQGVDLVESDKLSKQTVEKLEQAKKAVIEGKTVVPEQ</sequence>
<feature type="domain" description="ABC transporter substrate-binding protein PnrA-like" evidence="8">
    <location>
        <begin position="37"/>
        <end position="338"/>
    </location>
</feature>
<dbReference type="PANTHER" id="PTHR34296:SF2">
    <property type="entry name" value="ABC TRANSPORTER GUANOSINE-BINDING PROTEIN NUPN"/>
    <property type="match status" value="1"/>
</dbReference>
<accession>A0ABT6QYZ3</accession>
<dbReference type="InterPro" id="IPR028082">
    <property type="entry name" value="Peripla_BP_I"/>
</dbReference>
<evidence type="ECO:0000256" key="1">
    <source>
        <dbReference type="ARBA" id="ARBA00004193"/>
    </source>
</evidence>
<keyword evidence="5" id="KW-0472">Membrane</keyword>
<dbReference type="Pfam" id="PF02608">
    <property type="entry name" value="Bmp"/>
    <property type="match status" value="1"/>
</dbReference>
<dbReference type="Gene3D" id="3.40.50.2300">
    <property type="match status" value="2"/>
</dbReference>
<dbReference type="InterPro" id="IPR050957">
    <property type="entry name" value="BMP_lipoprotein"/>
</dbReference>
<keyword evidence="4 7" id="KW-0732">Signal</keyword>
<keyword evidence="10" id="KW-1185">Reference proteome</keyword>
<dbReference type="PANTHER" id="PTHR34296">
    <property type="entry name" value="TRANSCRIPTIONAL ACTIVATOR PROTEIN MED"/>
    <property type="match status" value="1"/>
</dbReference>
<evidence type="ECO:0000256" key="5">
    <source>
        <dbReference type="ARBA" id="ARBA00023136"/>
    </source>
</evidence>
<keyword evidence="6" id="KW-0449">Lipoprotein</keyword>
<comment type="similarity">
    <text evidence="2">Belongs to the BMP lipoprotein family.</text>
</comment>
<evidence type="ECO:0000313" key="10">
    <source>
        <dbReference type="Proteomes" id="UP001243286"/>
    </source>
</evidence>
<comment type="caution">
    <text evidence="9">The sequence shown here is derived from an EMBL/GenBank/DDBJ whole genome shotgun (WGS) entry which is preliminary data.</text>
</comment>
<comment type="subcellular location">
    <subcellularLocation>
        <location evidence="1">Cell membrane</location>
        <topology evidence="1">Lipid-anchor</topology>
    </subcellularLocation>
</comment>
<keyword evidence="3" id="KW-1003">Cell membrane</keyword>
<reference evidence="9 10" key="1">
    <citation type="submission" date="2023-04" db="EMBL/GenBank/DDBJ databases">
        <title>Antarctic isolates genomes.</title>
        <authorList>
            <person name="Dimov S.G."/>
        </authorList>
    </citation>
    <scope>NUCLEOTIDE SEQUENCE [LARGE SCALE GENOMIC DNA]</scope>
    <source>
        <strain evidence="9 10">AL19</strain>
    </source>
</reference>
<evidence type="ECO:0000256" key="7">
    <source>
        <dbReference type="SAM" id="SignalP"/>
    </source>
</evidence>
<evidence type="ECO:0000256" key="6">
    <source>
        <dbReference type="ARBA" id="ARBA00023288"/>
    </source>
</evidence>
<evidence type="ECO:0000256" key="4">
    <source>
        <dbReference type="ARBA" id="ARBA00022729"/>
    </source>
</evidence>
<dbReference type="InterPro" id="IPR003760">
    <property type="entry name" value="PnrA-like"/>
</dbReference>
<dbReference type="SUPFAM" id="SSF53822">
    <property type="entry name" value="Periplasmic binding protein-like I"/>
    <property type="match status" value="1"/>
</dbReference>
<dbReference type="RefSeq" id="WP_282354333.1">
    <property type="nucleotide sequence ID" value="NZ_JASBQV010000002.1"/>
</dbReference>
<dbReference type="EMBL" id="JASBQV010000002">
    <property type="protein sequence ID" value="MDI3233903.1"/>
    <property type="molecule type" value="Genomic_DNA"/>
</dbReference>
<dbReference type="CDD" id="cd06354">
    <property type="entry name" value="PBP1_PrnA-like"/>
    <property type="match status" value="1"/>
</dbReference>